<dbReference type="AlphaFoldDB" id="Q7NLA7"/>
<dbReference type="PhylomeDB" id="Q7NLA7"/>
<sequence length="145" mass="15753">MHLRVANRRKDFHHKTAVKLLAKSKVIAHEDLNIQGLASTRLAKSVSDAGWGQFITILTNKAARAGCLVIAVNPNGTTQMCSGCDTQVPKTLGERWHSCPRCGLELNRDQNAARNIKSRAVGHPVPARGGYRSTVPTNREACALC</sequence>
<evidence type="ECO:0000259" key="2">
    <source>
        <dbReference type="Pfam" id="PF07282"/>
    </source>
</evidence>
<keyword evidence="1" id="KW-0238">DNA-binding</keyword>
<proteinExistence type="predicted"/>
<feature type="domain" description="Cas12f1-like TNB" evidence="2">
    <location>
        <begin position="51"/>
        <end position="116"/>
    </location>
</feature>
<reference evidence="3 4" key="2">
    <citation type="journal article" date="2003" name="DNA Res.">
        <title>Complete genome structure of Gloeobacter violaceus PCC 7421, a cyanobacterium that lacks thylakoids (supplement).</title>
        <authorList>
            <person name="Nakamura Y."/>
            <person name="Kaneko T."/>
            <person name="Sato S."/>
            <person name="Mimuro M."/>
            <person name="Miyashita H."/>
            <person name="Tsuchiya T."/>
            <person name="Sasamoto S."/>
            <person name="Watanabe A."/>
            <person name="Kawashima K."/>
            <person name="Kishida Y."/>
            <person name="Kiyokawa C."/>
            <person name="Kohara M."/>
            <person name="Matsumoto M."/>
            <person name="Matsuno A."/>
            <person name="Nakazaki N."/>
            <person name="Shimpo S."/>
            <person name="Takeuchi C."/>
            <person name="Yamada M."/>
            <person name="Tabata S."/>
        </authorList>
    </citation>
    <scope>NUCLEOTIDE SEQUENCE [LARGE SCALE GENOMIC DNA]</scope>
    <source>
        <strain evidence="4">ATCC 29082 / PCC 7421</strain>
    </source>
</reference>
<accession>Q7NLA7</accession>
<dbReference type="NCBIfam" id="TIGR01766">
    <property type="entry name" value="IS200/IS605 family accessory protein TnpB-like domain"/>
    <property type="match status" value="1"/>
</dbReference>
<dbReference type="eggNOG" id="COG0675">
    <property type="taxonomic scope" value="Bacteria"/>
</dbReference>
<reference evidence="3 4" key="1">
    <citation type="journal article" date="2003" name="DNA Res.">
        <title>Complete genome structure of Gloeobacter violaceus PCC 7421, a cyanobacterium that lacks thylakoids.</title>
        <authorList>
            <person name="Nakamura Y."/>
            <person name="Kaneko T."/>
            <person name="Sato S."/>
            <person name="Mimuro M."/>
            <person name="Miyashita H."/>
            <person name="Tsuchiya T."/>
            <person name="Sasamoto S."/>
            <person name="Watanabe A."/>
            <person name="Kawashima K."/>
            <person name="Kishida Y."/>
            <person name="Kiyokawa C."/>
            <person name="Kohara M."/>
            <person name="Matsumoto M."/>
            <person name="Matsuno A."/>
            <person name="Nakazaki N."/>
            <person name="Shimpo S."/>
            <person name="Takeuchi C."/>
            <person name="Yamada M."/>
            <person name="Tabata S."/>
        </authorList>
    </citation>
    <scope>NUCLEOTIDE SEQUENCE [LARGE SCALE GENOMIC DNA]</scope>
    <source>
        <strain evidence="4">ATCC 29082 / PCC 7421</strain>
    </source>
</reference>
<evidence type="ECO:0000313" key="3">
    <source>
        <dbReference type="EMBL" id="BAC89160.1"/>
    </source>
</evidence>
<organism evidence="3 4">
    <name type="scientific">Gloeobacter violaceus (strain ATCC 29082 / PCC 7421)</name>
    <dbReference type="NCBI Taxonomy" id="251221"/>
    <lineage>
        <taxon>Bacteria</taxon>
        <taxon>Bacillati</taxon>
        <taxon>Cyanobacteriota</taxon>
        <taxon>Cyanophyceae</taxon>
        <taxon>Gloeobacterales</taxon>
        <taxon>Gloeobacteraceae</taxon>
        <taxon>Gloeobacter</taxon>
    </lineage>
</organism>
<dbReference type="Proteomes" id="UP000000557">
    <property type="component" value="Chromosome"/>
</dbReference>
<dbReference type="OrthoDB" id="460641at2"/>
<dbReference type="Pfam" id="PF07282">
    <property type="entry name" value="Cas12f1-like_TNB"/>
    <property type="match status" value="1"/>
</dbReference>
<dbReference type="HOGENOM" id="CLU_032903_9_6_3"/>
<evidence type="ECO:0000313" key="4">
    <source>
        <dbReference type="Proteomes" id="UP000000557"/>
    </source>
</evidence>
<dbReference type="GO" id="GO:0003677">
    <property type="term" value="F:DNA binding"/>
    <property type="evidence" value="ECO:0007669"/>
    <property type="project" value="UniProtKB-KW"/>
</dbReference>
<dbReference type="NCBIfam" id="NF040570">
    <property type="entry name" value="guided_TnpB"/>
    <property type="match status" value="1"/>
</dbReference>
<dbReference type="InterPro" id="IPR010095">
    <property type="entry name" value="Cas12f1-like_TNB"/>
</dbReference>
<dbReference type="KEGG" id="gvi:glr1219"/>
<dbReference type="EnsemblBacteria" id="BAC89160">
    <property type="protein sequence ID" value="BAC89160"/>
    <property type="gene ID" value="BAC89160"/>
</dbReference>
<protein>
    <submittedName>
        <fullName evidence="3">Glr1219 protein</fullName>
    </submittedName>
</protein>
<evidence type="ECO:0000256" key="1">
    <source>
        <dbReference type="ARBA" id="ARBA00023125"/>
    </source>
</evidence>
<gene>
    <name evidence="3" type="ordered locus">glr1219</name>
</gene>
<dbReference type="STRING" id="251221.gene:10758698"/>
<dbReference type="EMBL" id="BA000045">
    <property type="protein sequence ID" value="BAC89160.1"/>
    <property type="molecule type" value="Genomic_DNA"/>
</dbReference>
<keyword evidence="4" id="KW-1185">Reference proteome</keyword>
<dbReference type="InParanoid" id="Q7NLA7"/>
<name>Q7NLA7_GLOVI</name>